<dbReference type="EMBL" id="JAVDQX010000002">
    <property type="protein sequence ID" value="MDR6459496.1"/>
    <property type="molecule type" value="Genomic_DNA"/>
</dbReference>
<evidence type="ECO:0000313" key="1">
    <source>
        <dbReference type="EMBL" id="MDR6459496.1"/>
    </source>
</evidence>
<organism evidence="1 2">
    <name type="scientific">Chryseobacterium vietnamense</name>
    <dbReference type="NCBI Taxonomy" id="866785"/>
    <lineage>
        <taxon>Bacteria</taxon>
        <taxon>Pseudomonadati</taxon>
        <taxon>Bacteroidota</taxon>
        <taxon>Flavobacteriia</taxon>
        <taxon>Flavobacteriales</taxon>
        <taxon>Weeksellaceae</taxon>
        <taxon>Chryseobacterium group</taxon>
        <taxon>Chryseobacterium</taxon>
    </lineage>
</organism>
<keyword evidence="2" id="KW-1185">Reference proteome</keyword>
<gene>
    <name evidence="1" type="ORF">J2786_002603</name>
</gene>
<accession>A0ACC6J8X8</accession>
<reference evidence="1" key="1">
    <citation type="submission" date="2023-07" db="EMBL/GenBank/DDBJ databases">
        <title>Sorghum-associated microbial communities from plants grown in Nebraska, USA.</title>
        <authorList>
            <person name="Schachtman D."/>
        </authorList>
    </citation>
    <scope>NUCLEOTIDE SEQUENCE</scope>
    <source>
        <strain evidence="1">DS2329</strain>
    </source>
</reference>
<evidence type="ECO:0000313" key="2">
    <source>
        <dbReference type="Proteomes" id="UP001184833"/>
    </source>
</evidence>
<name>A0ACC6J8X8_9FLAO</name>
<proteinExistence type="predicted"/>
<comment type="caution">
    <text evidence="1">The sequence shown here is derived from an EMBL/GenBank/DDBJ whole genome shotgun (WGS) entry which is preliminary data.</text>
</comment>
<protein>
    <submittedName>
        <fullName evidence="1">Uncharacterized protein</fullName>
    </submittedName>
</protein>
<sequence length="681" mass="69631">MTKNLLLAGLLTTFSLVAKSQVGIHTSNPQGVFNIDGLKNNPTTGVPTAVQAADDLVMTSNGNLGLGLTAPGTTLDVKGAITNRETVLAVAGNAVTIPANVSLVRLTGAATANVAISAFAAPNPGQRLIVYNNTTGGFDATLDGTTVPNGKALEFIFSNSFWRSTGSVNLYTADGTLAGNRTVTQGANTLAFTGTQTNAFSVDGNTLSVDAANNRLGIGTTAPDTKLTISTPDNSFGLNHTNGTVNLKTYIGGGEGYLGTTTSNALDLMTNNTVKMKITPSGNVGVGTSTPGTTLDVNGAITNRETALAVTGNAVTIPANVSLVRLTGAATANVAITAPAAPNPGQRLIVYNGTTGGFGATLDVVTIPNNTAMEFVFTNSFWRPTDGGMLVAGPTNIYTANGTLAGNRVVTTAGNSLSFTNGSNNVYVGTTGTEGTVKATGSSRGSFVATGGGAALNMYVDNNAMAQITTTGTNTGMDLGATTADPVNIITNNTQRVTVTGTGNVGIGTNAPATKLDINGNMRIGTTTGSSSSNNVSTLVRDNTTGEVKIAMSTTGNRSPINMINYTLSNVNGDYISDYDTKINIAEYTVIVVGIYFSQLLKVVSPETSQPYFAPFNVIAFEQNSTWHLNADYPNTASSTNGTWVINCLVVNNSLIKILTNVNQDLGGSNIGAAAAQPSGL</sequence>
<dbReference type="Proteomes" id="UP001184833">
    <property type="component" value="Unassembled WGS sequence"/>
</dbReference>